<dbReference type="InterPro" id="IPR002083">
    <property type="entry name" value="MATH/TRAF_dom"/>
</dbReference>
<organism evidence="1 2">
    <name type="scientific">Clunio marinus</name>
    <dbReference type="NCBI Taxonomy" id="568069"/>
    <lineage>
        <taxon>Eukaryota</taxon>
        <taxon>Metazoa</taxon>
        <taxon>Ecdysozoa</taxon>
        <taxon>Arthropoda</taxon>
        <taxon>Hexapoda</taxon>
        <taxon>Insecta</taxon>
        <taxon>Pterygota</taxon>
        <taxon>Neoptera</taxon>
        <taxon>Endopterygota</taxon>
        <taxon>Diptera</taxon>
        <taxon>Nematocera</taxon>
        <taxon>Chironomoidea</taxon>
        <taxon>Chironomidae</taxon>
        <taxon>Clunio</taxon>
    </lineage>
</organism>
<dbReference type="Proteomes" id="UP000183832">
    <property type="component" value="Unassembled WGS sequence"/>
</dbReference>
<reference evidence="1 2" key="1">
    <citation type="submission" date="2015-04" db="EMBL/GenBank/DDBJ databases">
        <authorList>
            <person name="Syromyatnikov M.Y."/>
            <person name="Popov V.N."/>
        </authorList>
    </citation>
    <scope>NUCLEOTIDE SEQUENCE [LARGE SCALE GENOMIC DNA]</scope>
</reference>
<evidence type="ECO:0000313" key="1">
    <source>
        <dbReference type="EMBL" id="CRK98226.1"/>
    </source>
</evidence>
<accession>A0A1J1IEM9</accession>
<dbReference type="OrthoDB" id="7786319at2759"/>
<dbReference type="SUPFAM" id="SSF49599">
    <property type="entry name" value="TRAF domain-like"/>
    <property type="match status" value="1"/>
</dbReference>
<dbReference type="EMBL" id="CVRI01000047">
    <property type="protein sequence ID" value="CRK98226.1"/>
    <property type="molecule type" value="Genomic_DNA"/>
</dbReference>
<name>A0A1J1IEM9_9DIPT</name>
<sequence length="174" mass="20381">MFTLEQNICGDKKIRKFYSSLGYLCFYTLNMKVMLGHFQQSKPNKLLDKINLTGTSWQIRHLHLYLNGQNDSSKSFFSMFLCLSKPSEMLFDIKFKLGISSSQVEKDLMGSLLTKTSEEMKNSPGYGVKLITHEVLFEKYFSPFDYEKEIRVIYRIWLVIVCGYFIHPPAQKDR</sequence>
<proteinExistence type="predicted"/>
<dbReference type="AlphaFoldDB" id="A0A1J1IEM9"/>
<evidence type="ECO:0000313" key="2">
    <source>
        <dbReference type="Proteomes" id="UP000183832"/>
    </source>
</evidence>
<keyword evidence="2" id="KW-1185">Reference proteome</keyword>
<gene>
    <name evidence="1" type="ORF">CLUMA_CG011589</name>
</gene>
<protein>
    <submittedName>
        <fullName evidence="1">CLUMA_CG011589, isoform A</fullName>
    </submittedName>
</protein>
<dbReference type="STRING" id="568069.A0A1J1IEM9"/>
<dbReference type="CDD" id="cd00121">
    <property type="entry name" value="MATH"/>
    <property type="match status" value="1"/>
</dbReference>